<accession>A0ABV2LD13</accession>
<evidence type="ECO:0000313" key="2">
    <source>
        <dbReference type="Proteomes" id="UP001549097"/>
    </source>
</evidence>
<proteinExistence type="predicted"/>
<gene>
    <name evidence="1" type="ORF">ABID52_000071</name>
</gene>
<keyword evidence="2" id="KW-1185">Reference proteome</keyword>
<evidence type="ECO:0000313" key="1">
    <source>
        <dbReference type="EMBL" id="MET3726490.1"/>
    </source>
</evidence>
<organism evidence="1 2">
    <name type="scientific">Fictibacillus halophilus</name>
    <dbReference type="NCBI Taxonomy" id="1610490"/>
    <lineage>
        <taxon>Bacteria</taxon>
        <taxon>Bacillati</taxon>
        <taxon>Bacillota</taxon>
        <taxon>Bacilli</taxon>
        <taxon>Bacillales</taxon>
        <taxon>Fictibacillaceae</taxon>
        <taxon>Fictibacillus</taxon>
    </lineage>
</organism>
<reference evidence="1 2" key="1">
    <citation type="submission" date="2024-06" db="EMBL/GenBank/DDBJ databases">
        <title>Genomic Encyclopedia of Type Strains, Phase IV (KMG-IV): sequencing the most valuable type-strain genomes for metagenomic binning, comparative biology and taxonomic classification.</title>
        <authorList>
            <person name="Goeker M."/>
        </authorList>
    </citation>
    <scope>NUCLEOTIDE SEQUENCE [LARGE SCALE GENOMIC DNA]</scope>
    <source>
        <strain evidence="1 2">DSM 100124</strain>
    </source>
</reference>
<sequence>MFISRIFKPLLIAEEVFYFLLERVQKIGYGGMYVE</sequence>
<protein>
    <submittedName>
        <fullName evidence="1">Uncharacterized protein</fullName>
    </submittedName>
</protein>
<dbReference type="Proteomes" id="UP001549097">
    <property type="component" value="Unassembled WGS sequence"/>
</dbReference>
<dbReference type="EMBL" id="JBEPMP010000001">
    <property type="protein sequence ID" value="MET3726490.1"/>
    <property type="molecule type" value="Genomic_DNA"/>
</dbReference>
<name>A0ABV2LD13_9BACL</name>
<comment type="caution">
    <text evidence="1">The sequence shown here is derived from an EMBL/GenBank/DDBJ whole genome shotgun (WGS) entry which is preliminary data.</text>
</comment>